<proteinExistence type="predicted"/>
<evidence type="ECO:0000313" key="2">
    <source>
        <dbReference type="EMBL" id="EUA91099.1"/>
    </source>
</evidence>
<evidence type="ECO:0000313" key="3">
    <source>
        <dbReference type="Proteomes" id="UP000020681"/>
    </source>
</evidence>
<feature type="region of interest" description="Disordered" evidence="1">
    <location>
        <begin position="14"/>
        <end position="41"/>
    </location>
</feature>
<evidence type="ECO:0000256" key="1">
    <source>
        <dbReference type="SAM" id="MobiDB-lite"/>
    </source>
</evidence>
<dbReference type="Proteomes" id="UP000020681">
    <property type="component" value="Unassembled WGS sequence"/>
</dbReference>
<dbReference type="EMBL" id="JAOL01000095">
    <property type="protein sequence ID" value="EUA91099.1"/>
    <property type="molecule type" value="Genomic_DNA"/>
</dbReference>
<gene>
    <name evidence="2" type="ORF">I551_2412</name>
</gene>
<comment type="caution">
    <text evidence="2">The sequence shown here is derived from an EMBL/GenBank/DDBJ whole genome shotgun (WGS) entry which is preliminary data.</text>
</comment>
<name>A0ABP3AJL2_MYCUL</name>
<organism evidence="2 3">
    <name type="scientific">Mycobacterium ulcerans str. Harvey</name>
    <dbReference type="NCBI Taxonomy" id="1299332"/>
    <lineage>
        <taxon>Bacteria</taxon>
        <taxon>Bacillati</taxon>
        <taxon>Actinomycetota</taxon>
        <taxon>Actinomycetes</taxon>
        <taxon>Mycobacteriales</taxon>
        <taxon>Mycobacteriaceae</taxon>
        <taxon>Mycobacterium</taxon>
        <taxon>Mycobacterium ulcerans group</taxon>
    </lineage>
</organism>
<accession>A0ABP3AJL2</accession>
<feature type="compositionally biased region" description="Low complexity" evidence="1">
    <location>
        <begin position="26"/>
        <end position="41"/>
    </location>
</feature>
<keyword evidence="3" id="KW-1185">Reference proteome</keyword>
<protein>
    <submittedName>
        <fullName evidence="2">Uncharacterized protein</fullName>
    </submittedName>
</protein>
<sequence length="41" mass="4411">MPAFNYSRLLDSVDARLPTGNRNRRTTAAPPQAPAANRAAT</sequence>
<reference evidence="2 3" key="1">
    <citation type="submission" date="2014-01" db="EMBL/GenBank/DDBJ databases">
        <authorList>
            <person name="Dobos K."/>
            <person name="Lenaerts A."/>
            <person name="Ordway D."/>
            <person name="DeGroote M.A."/>
            <person name="Parker T."/>
            <person name="Sizemore C."/>
            <person name="Tallon L.J."/>
            <person name="Sadzewicz L.K."/>
            <person name="Sengamalay N."/>
            <person name="Fraser C.M."/>
            <person name="Hine E."/>
            <person name="Shefchek K.A."/>
            <person name="Das S.P."/>
            <person name="Tettelin H."/>
        </authorList>
    </citation>
    <scope>NUCLEOTIDE SEQUENCE [LARGE SCALE GENOMIC DNA]</scope>
    <source>
        <strain evidence="2 3">Harvey</strain>
    </source>
</reference>